<organism evidence="1 2">
    <name type="scientific">Nesidiocoris tenuis</name>
    <dbReference type="NCBI Taxonomy" id="355587"/>
    <lineage>
        <taxon>Eukaryota</taxon>
        <taxon>Metazoa</taxon>
        <taxon>Ecdysozoa</taxon>
        <taxon>Arthropoda</taxon>
        <taxon>Hexapoda</taxon>
        <taxon>Insecta</taxon>
        <taxon>Pterygota</taxon>
        <taxon>Neoptera</taxon>
        <taxon>Paraneoptera</taxon>
        <taxon>Hemiptera</taxon>
        <taxon>Heteroptera</taxon>
        <taxon>Panheteroptera</taxon>
        <taxon>Cimicomorpha</taxon>
        <taxon>Miridae</taxon>
        <taxon>Dicyphina</taxon>
        <taxon>Nesidiocoris</taxon>
    </lineage>
</organism>
<keyword evidence="2" id="KW-1185">Reference proteome</keyword>
<reference evidence="1 2" key="1">
    <citation type="submission" date="2020-02" db="EMBL/GenBank/DDBJ databases">
        <authorList>
            <person name="Ferguson B K."/>
        </authorList>
    </citation>
    <scope>NUCLEOTIDE SEQUENCE [LARGE SCALE GENOMIC DNA]</scope>
</reference>
<sequence>MPQIWNGHWIWNWCSRYSDRIRLLPVLHHFNHMFTDARLIARIPSWPQQRVNVCNSLFILMLSAGRT</sequence>
<evidence type="ECO:0000313" key="2">
    <source>
        <dbReference type="Proteomes" id="UP000479000"/>
    </source>
</evidence>
<dbReference type="EMBL" id="CADCXU010013284">
    <property type="protein sequence ID" value="CAB0003057.1"/>
    <property type="molecule type" value="Genomic_DNA"/>
</dbReference>
<accession>A0A6H5GJ53</accession>
<feature type="non-terminal residue" evidence="1">
    <location>
        <position position="67"/>
    </location>
</feature>
<protein>
    <submittedName>
        <fullName evidence="1">Uncharacterized protein</fullName>
    </submittedName>
</protein>
<proteinExistence type="predicted"/>
<dbReference type="AlphaFoldDB" id="A0A6H5GJ53"/>
<dbReference type="Proteomes" id="UP000479000">
    <property type="component" value="Unassembled WGS sequence"/>
</dbReference>
<name>A0A6H5GJ53_9HEMI</name>
<evidence type="ECO:0000313" key="1">
    <source>
        <dbReference type="EMBL" id="CAB0003057.1"/>
    </source>
</evidence>
<gene>
    <name evidence="1" type="ORF">NTEN_LOCUS8737</name>
</gene>